<reference evidence="2" key="1">
    <citation type="journal article" date="2020" name="mSystems">
        <title>Genome- and Community-Level Interaction Insights into Carbon Utilization and Element Cycling Functions of Hydrothermarchaeota in Hydrothermal Sediment.</title>
        <authorList>
            <person name="Zhou Z."/>
            <person name="Liu Y."/>
            <person name="Xu W."/>
            <person name="Pan J."/>
            <person name="Luo Z.H."/>
            <person name="Li M."/>
        </authorList>
    </citation>
    <scope>NUCLEOTIDE SEQUENCE [LARGE SCALE GENOMIC DNA]</scope>
    <source>
        <strain evidence="2">SpSt-418</strain>
    </source>
</reference>
<keyword evidence="1" id="KW-0732">Signal</keyword>
<protein>
    <submittedName>
        <fullName evidence="2">Uncharacterized protein</fullName>
    </submittedName>
</protein>
<name>A0A7C3KEQ3_9CYAN</name>
<sequence length="137" mass="14560">MKMRYFWLVFPTAFLLSLGNAIPVVSQAIAITSSTIELTGSSGGAKKDASCAGYIAGAPNHTLEVPADMNLTFSLKAAGQPALLIRSDTGKEFCVAADAFSKGEIRVPGRWKKGVYKVFVGDRAQGSFPYKLVVSPN</sequence>
<evidence type="ECO:0000313" key="2">
    <source>
        <dbReference type="EMBL" id="HFM98946.1"/>
    </source>
</evidence>
<gene>
    <name evidence="2" type="ORF">ENR64_14550</name>
</gene>
<organism evidence="2">
    <name type="scientific">Oscillatoriales cyanobacterium SpSt-418</name>
    <dbReference type="NCBI Taxonomy" id="2282169"/>
    <lineage>
        <taxon>Bacteria</taxon>
        <taxon>Bacillati</taxon>
        <taxon>Cyanobacteriota</taxon>
        <taxon>Cyanophyceae</taxon>
        <taxon>Oscillatoriophycideae</taxon>
        <taxon>Oscillatoriales</taxon>
    </lineage>
</organism>
<proteinExistence type="predicted"/>
<comment type="caution">
    <text evidence="2">The sequence shown here is derived from an EMBL/GenBank/DDBJ whole genome shotgun (WGS) entry which is preliminary data.</text>
</comment>
<dbReference type="AlphaFoldDB" id="A0A7C3KEQ3"/>
<evidence type="ECO:0000256" key="1">
    <source>
        <dbReference type="SAM" id="SignalP"/>
    </source>
</evidence>
<feature type="chain" id="PRO_5028025365" evidence="1">
    <location>
        <begin position="22"/>
        <end position="137"/>
    </location>
</feature>
<accession>A0A7C3KEQ3</accession>
<dbReference type="EMBL" id="DSRU01000215">
    <property type="protein sequence ID" value="HFM98946.1"/>
    <property type="molecule type" value="Genomic_DNA"/>
</dbReference>
<feature type="signal peptide" evidence="1">
    <location>
        <begin position="1"/>
        <end position="21"/>
    </location>
</feature>